<protein>
    <submittedName>
        <fullName evidence="2">Uncharacterized protein</fullName>
    </submittedName>
</protein>
<sequence length="254" mass="28553">MNLTIILLVLFLQLGIVLADPLGPSNSGAQNVPQKDHGKGCDSFKECSVHGDPSLWQSLYKGLVRWIPERKTGRAGDANTKTKGLLATPAIDWAEMCKKINLRDGIQSDHMSMIDYAEACHRQALEIISSPKGVFTEEMASGHTDLVINPRVMPKLTVETKDSTLGMFEDEFGDEEEDEMAWPGHRCPKYMWYFKPKEEKRYAIRSPEQTIEYILDMEDEIGELEQKILAEKLKEAGVPEFTAQEQLVQVGHSG</sequence>
<gene>
    <name evidence="2" type="ORF">FTOL_10198</name>
</gene>
<feature type="signal peptide" evidence="1">
    <location>
        <begin position="1"/>
        <end position="19"/>
    </location>
</feature>
<proteinExistence type="predicted"/>
<feature type="chain" id="PRO_5042287307" evidence="1">
    <location>
        <begin position="20"/>
        <end position="254"/>
    </location>
</feature>
<keyword evidence="1" id="KW-0732">Signal</keyword>
<evidence type="ECO:0000313" key="2">
    <source>
        <dbReference type="EMBL" id="SPJ83682.1"/>
    </source>
</evidence>
<dbReference type="AlphaFoldDB" id="A0AAE8MFV7"/>
<reference evidence="2" key="1">
    <citation type="submission" date="2018-03" db="EMBL/GenBank/DDBJ databases">
        <authorList>
            <person name="Guldener U."/>
        </authorList>
    </citation>
    <scope>NUCLEOTIDE SEQUENCE</scope>
</reference>
<evidence type="ECO:0000256" key="1">
    <source>
        <dbReference type="SAM" id="SignalP"/>
    </source>
</evidence>
<evidence type="ECO:0000313" key="3">
    <source>
        <dbReference type="Proteomes" id="UP001187734"/>
    </source>
</evidence>
<comment type="caution">
    <text evidence="2">The sequence shown here is derived from an EMBL/GenBank/DDBJ whole genome shotgun (WGS) entry which is preliminary data.</text>
</comment>
<keyword evidence="3" id="KW-1185">Reference proteome</keyword>
<dbReference type="EMBL" id="ONZP01000386">
    <property type="protein sequence ID" value="SPJ83682.1"/>
    <property type="molecule type" value="Genomic_DNA"/>
</dbReference>
<accession>A0AAE8MFV7</accession>
<organism evidence="2 3">
    <name type="scientific">Fusarium torulosum</name>
    <dbReference type="NCBI Taxonomy" id="33205"/>
    <lineage>
        <taxon>Eukaryota</taxon>
        <taxon>Fungi</taxon>
        <taxon>Dikarya</taxon>
        <taxon>Ascomycota</taxon>
        <taxon>Pezizomycotina</taxon>
        <taxon>Sordariomycetes</taxon>
        <taxon>Hypocreomycetidae</taxon>
        <taxon>Hypocreales</taxon>
        <taxon>Nectriaceae</taxon>
        <taxon>Fusarium</taxon>
    </lineage>
</organism>
<dbReference type="Proteomes" id="UP001187734">
    <property type="component" value="Unassembled WGS sequence"/>
</dbReference>
<name>A0AAE8MFV7_9HYPO</name>